<evidence type="ECO:0000313" key="3">
    <source>
        <dbReference type="Proteomes" id="UP000008827"/>
    </source>
</evidence>
<dbReference type="Proteomes" id="UP000008827">
    <property type="component" value="Chromosome 8"/>
</dbReference>
<gene>
    <name evidence="1" type="ORF">GLYMA_08G193600</name>
</gene>
<protein>
    <submittedName>
        <fullName evidence="1 2">Uncharacterized protein</fullName>
    </submittedName>
</protein>
<dbReference type="AlphaFoldDB" id="A0A0R0IPL3"/>
<organism evidence="1">
    <name type="scientific">Glycine max</name>
    <name type="common">Soybean</name>
    <name type="synonym">Glycine hispida</name>
    <dbReference type="NCBI Taxonomy" id="3847"/>
    <lineage>
        <taxon>Eukaryota</taxon>
        <taxon>Viridiplantae</taxon>
        <taxon>Streptophyta</taxon>
        <taxon>Embryophyta</taxon>
        <taxon>Tracheophyta</taxon>
        <taxon>Spermatophyta</taxon>
        <taxon>Magnoliopsida</taxon>
        <taxon>eudicotyledons</taxon>
        <taxon>Gunneridae</taxon>
        <taxon>Pentapetalae</taxon>
        <taxon>rosids</taxon>
        <taxon>fabids</taxon>
        <taxon>Fabales</taxon>
        <taxon>Fabaceae</taxon>
        <taxon>Papilionoideae</taxon>
        <taxon>50 kb inversion clade</taxon>
        <taxon>NPAAA clade</taxon>
        <taxon>indigoferoid/millettioid clade</taxon>
        <taxon>Phaseoleae</taxon>
        <taxon>Glycine</taxon>
        <taxon>Glycine subgen. Soja</taxon>
    </lineage>
</organism>
<keyword evidence="3" id="KW-1185">Reference proteome</keyword>
<dbReference type="InParanoid" id="A0A0R0IPL3"/>
<dbReference type="EnsemblPlants" id="KRH44154">
    <property type="protein sequence ID" value="KRH44154"/>
    <property type="gene ID" value="GLYMA_08G193600"/>
</dbReference>
<accession>A0A0R0IPL3</accession>
<reference evidence="1 2" key="1">
    <citation type="journal article" date="2010" name="Nature">
        <title>Genome sequence of the palaeopolyploid soybean.</title>
        <authorList>
            <person name="Schmutz J."/>
            <person name="Cannon S.B."/>
            <person name="Schlueter J."/>
            <person name="Ma J."/>
            <person name="Mitros T."/>
            <person name="Nelson W."/>
            <person name="Hyten D.L."/>
            <person name="Song Q."/>
            <person name="Thelen J.J."/>
            <person name="Cheng J."/>
            <person name="Xu D."/>
            <person name="Hellsten U."/>
            <person name="May G.D."/>
            <person name="Yu Y."/>
            <person name="Sakurai T."/>
            <person name="Umezawa T."/>
            <person name="Bhattacharyya M.K."/>
            <person name="Sandhu D."/>
            <person name="Valliyodan B."/>
            <person name="Lindquist E."/>
            <person name="Peto M."/>
            <person name="Grant D."/>
            <person name="Shu S."/>
            <person name="Goodstein D."/>
            <person name="Barry K."/>
            <person name="Futrell-Griggs M."/>
            <person name="Abernathy B."/>
            <person name="Du J."/>
            <person name="Tian Z."/>
            <person name="Zhu L."/>
            <person name="Gill N."/>
            <person name="Joshi T."/>
            <person name="Libault M."/>
            <person name="Sethuraman A."/>
            <person name="Zhang X.-C."/>
            <person name="Shinozaki K."/>
            <person name="Nguyen H.T."/>
            <person name="Wing R.A."/>
            <person name="Cregan P."/>
            <person name="Specht J."/>
            <person name="Grimwood J."/>
            <person name="Rokhsar D."/>
            <person name="Stacey G."/>
            <person name="Shoemaker R.C."/>
            <person name="Jackson S.A."/>
        </authorList>
    </citation>
    <scope>NUCLEOTIDE SEQUENCE [LARGE SCALE GENOMIC DNA]</scope>
    <source>
        <strain evidence="2">cv. Williams 82</strain>
        <tissue evidence="1">Callus</tissue>
    </source>
</reference>
<name>A0A0R0IPL3_SOYBN</name>
<evidence type="ECO:0000313" key="1">
    <source>
        <dbReference type="EMBL" id="KRH44154.1"/>
    </source>
</evidence>
<evidence type="ECO:0000313" key="2">
    <source>
        <dbReference type="EnsemblPlants" id="KRH44154"/>
    </source>
</evidence>
<reference evidence="2" key="2">
    <citation type="submission" date="2018-02" db="UniProtKB">
        <authorList>
            <consortium name="EnsemblPlants"/>
        </authorList>
    </citation>
    <scope>IDENTIFICATION</scope>
    <source>
        <strain evidence="2">Williams 82</strain>
    </source>
</reference>
<dbReference type="Gramene" id="KRH44154">
    <property type="protein sequence ID" value="KRH44154"/>
    <property type="gene ID" value="GLYMA_08G193600"/>
</dbReference>
<reference evidence="1" key="3">
    <citation type="submission" date="2018-07" db="EMBL/GenBank/DDBJ databases">
        <title>WGS assembly of Glycine max.</title>
        <authorList>
            <person name="Schmutz J."/>
            <person name="Cannon S."/>
            <person name="Schlueter J."/>
            <person name="Ma J."/>
            <person name="Mitros T."/>
            <person name="Nelson W."/>
            <person name="Hyten D."/>
            <person name="Song Q."/>
            <person name="Thelen J."/>
            <person name="Cheng J."/>
            <person name="Xu D."/>
            <person name="Hellsten U."/>
            <person name="May G."/>
            <person name="Yu Y."/>
            <person name="Sakurai T."/>
            <person name="Umezawa T."/>
            <person name="Bhattacharyya M."/>
            <person name="Sandhu D."/>
            <person name="Valliyodan B."/>
            <person name="Lindquist E."/>
            <person name="Peto M."/>
            <person name="Grant D."/>
            <person name="Shu S."/>
            <person name="Goodstein D."/>
            <person name="Barry K."/>
            <person name="Futrell-Griggs M."/>
            <person name="Abernathy B."/>
            <person name="Du J."/>
            <person name="Tian Z."/>
            <person name="Zhu L."/>
            <person name="Gill N."/>
            <person name="Joshi T."/>
            <person name="Libault M."/>
            <person name="Sethuraman A."/>
            <person name="Zhang X."/>
            <person name="Shinozaki K."/>
            <person name="Nguyen H."/>
            <person name="Wing R."/>
            <person name="Cregan P."/>
            <person name="Specht J."/>
            <person name="Grimwood J."/>
            <person name="Rokhsar D."/>
            <person name="Stacey G."/>
            <person name="Shoemaker R."/>
            <person name="Jackson S."/>
        </authorList>
    </citation>
    <scope>NUCLEOTIDE SEQUENCE</scope>
    <source>
        <tissue evidence="1">Callus</tissue>
    </source>
</reference>
<sequence length="45" mass="4916">MALADLGYFIVVVLSSRQTGFLRECVTIDVDGNIIIMDKAKKTIG</sequence>
<proteinExistence type="predicted"/>
<dbReference type="EMBL" id="CM000841">
    <property type="protein sequence ID" value="KRH44154.1"/>
    <property type="molecule type" value="Genomic_DNA"/>
</dbReference>